<protein>
    <recommendedName>
        <fullName evidence="5">DUF2852 domain-containing protein</fullName>
    </recommendedName>
</protein>
<comment type="caution">
    <text evidence="3">The sequence shown here is derived from an EMBL/GenBank/DDBJ whole genome shotgun (WGS) entry which is preliminary data.</text>
</comment>
<feature type="transmembrane region" description="Helical" evidence="2">
    <location>
        <begin position="6"/>
        <end position="29"/>
    </location>
</feature>
<name>A0A2W2AKN9_9HYPH</name>
<evidence type="ECO:0000256" key="1">
    <source>
        <dbReference type="SAM" id="Coils"/>
    </source>
</evidence>
<evidence type="ECO:0000256" key="2">
    <source>
        <dbReference type="SAM" id="Phobius"/>
    </source>
</evidence>
<accession>A0A2W2AKN9</accession>
<proteinExistence type="predicted"/>
<dbReference type="EMBL" id="QKVK01000007">
    <property type="protein sequence ID" value="PZF75911.1"/>
    <property type="molecule type" value="Genomic_DNA"/>
</dbReference>
<keyword evidence="4" id="KW-1185">Reference proteome</keyword>
<keyword evidence="1" id="KW-0175">Coiled coil</keyword>
<organism evidence="3 4">
    <name type="scientific">Aestuariivirga litoralis</name>
    <dbReference type="NCBI Taxonomy" id="2650924"/>
    <lineage>
        <taxon>Bacteria</taxon>
        <taxon>Pseudomonadati</taxon>
        <taxon>Pseudomonadota</taxon>
        <taxon>Alphaproteobacteria</taxon>
        <taxon>Hyphomicrobiales</taxon>
        <taxon>Aestuariivirgaceae</taxon>
        <taxon>Aestuariivirga</taxon>
    </lineage>
</organism>
<evidence type="ECO:0000313" key="3">
    <source>
        <dbReference type="EMBL" id="PZF75911.1"/>
    </source>
</evidence>
<evidence type="ECO:0000313" key="4">
    <source>
        <dbReference type="Proteomes" id="UP000248795"/>
    </source>
</evidence>
<dbReference type="InterPro" id="IPR021273">
    <property type="entry name" value="DUF2852"/>
</dbReference>
<sequence length="134" mass="15473">MGRWSAWEIGAMVAGFVVFWPLGLIALFLKWKNGEMWKGSADTAAPWAGFKAPDLSGWNSSWKSQSYGFAGSGNAAFDAYKREQLKRLDEERRRLEDEQKAFRDFVERLRRAKDQDEFDRFMAERRSSPPAVNE</sequence>
<dbReference type="RefSeq" id="WP_111199295.1">
    <property type="nucleotide sequence ID" value="NZ_QKVK01000007.1"/>
</dbReference>
<dbReference type="Proteomes" id="UP000248795">
    <property type="component" value="Unassembled WGS sequence"/>
</dbReference>
<dbReference type="AlphaFoldDB" id="A0A2W2AKN9"/>
<reference evidence="4" key="1">
    <citation type="submission" date="2018-06" db="EMBL/GenBank/DDBJ databases">
        <title>Aestuariibacter litoralis strain KCTC 52945T.</title>
        <authorList>
            <person name="Li X."/>
            <person name="Salam N."/>
            <person name="Li J.-L."/>
            <person name="Chen Y.-M."/>
            <person name="Yang Z.-W."/>
            <person name="Zhang L.-Y."/>
            <person name="Han M.-X."/>
            <person name="Xiao M."/>
            <person name="Li W.-J."/>
        </authorList>
    </citation>
    <scope>NUCLEOTIDE SEQUENCE [LARGE SCALE GENOMIC DNA]</scope>
    <source>
        <strain evidence="4">KCTC 52945</strain>
    </source>
</reference>
<dbReference type="Pfam" id="PF11014">
    <property type="entry name" value="DUF2852"/>
    <property type="match status" value="1"/>
</dbReference>
<keyword evidence="2" id="KW-0812">Transmembrane</keyword>
<keyword evidence="2" id="KW-1133">Transmembrane helix</keyword>
<gene>
    <name evidence="3" type="ORF">DK847_14745</name>
</gene>
<keyword evidence="2" id="KW-0472">Membrane</keyword>
<feature type="coiled-coil region" evidence="1">
    <location>
        <begin position="78"/>
        <end position="115"/>
    </location>
</feature>
<evidence type="ECO:0008006" key="5">
    <source>
        <dbReference type="Google" id="ProtNLM"/>
    </source>
</evidence>